<dbReference type="PROSITE" id="PS50268">
    <property type="entry name" value="CADHERIN_2"/>
    <property type="match status" value="3"/>
</dbReference>
<dbReference type="SUPFAM" id="SSF49313">
    <property type="entry name" value="Cadherin-like"/>
    <property type="match status" value="4"/>
</dbReference>
<dbReference type="Pfam" id="PF00028">
    <property type="entry name" value="Cadherin"/>
    <property type="match status" value="2"/>
</dbReference>
<evidence type="ECO:0000313" key="11">
    <source>
        <dbReference type="Proteomes" id="UP000694888"/>
    </source>
</evidence>
<feature type="domain" description="Cadherin" evidence="10">
    <location>
        <begin position="42"/>
        <end position="152"/>
    </location>
</feature>
<feature type="signal peptide" evidence="9">
    <location>
        <begin position="1"/>
        <end position="34"/>
    </location>
</feature>
<proteinExistence type="predicted"/>
<keyword evidence="2" id="KW-0812">Transmembrane</keyword>
<evidence type="ECO:0000256" key="4">
    <source>
        <dbReference type="ARBA" id="ARBA00022837"/>
    </source>
</evidence>
<evidence type="ECO:0000256" key="2">
    <source>
        <dbReference type="ARBA" id="ARBA00022692"/>
    </source>
</evidence>
<sequence>MPDHTRRKKHRARSGLMYWWTSMIIFCMLQRADAGNSPPICNQELYVFNIPENEAAGTLVVDLGAECRDPLDGDVLTFSIQTANIGNQFTIGTNTGRITTSFSPNAEALLGNGLNYISPYPMNIFVQDTDDETFVVSVVVHITSVNDETPVISGLPSSLTVAEDTPVGTVLDTCTLSDADYPGFDHSQTEVEISSGNEDGKFVVDYRTCDLVLVSPLDYENTQQYTLTLRVYDLDPINPLSSTFDLTIDVTDVNDNDPTCSSYNHREALIEDSLAGEVVHTVTCNDLDTGLGGTLTYTITAGDSDRLEIKDNTVGDISLVTSLDYEAGDRFLEVEVTVSDSTAPTFSTTVTLAFVVKDADDNPPQFSAATYTNNVLEHAAIGLVVVNLVTSDLDEAGTDLATPTYGFEGACNPNDDWFRVDAHTGNDIYLFLSTKA</sequence>
<organism evidence="11 12">
    <name type="scientific">Aplysia californica</name>
    <name type="common">California sea hare</name>
    <dbReference type="NCBI Taxonomy" id="6500"/>
    <lineage>
        <taxon>Eukaryota</taxon>
        <taxon>Metazoa</taxon>
        <taxon>Spiralia</taxon>
        <taxon>Lophotrochozoa</taxon>
        <taxon>Mollusca</taxon>
        <taxon>Gastropoda</taxon>
        <taxon>Heterobranchia</taxon>
        <taxon>Euthyneura</taxon>
        <taxon>Tectipleura</taxon>
        <taxon>Aplysiida</taxon>
        <taxon>Aplysioidea</taxon>
        <taxon>Aplysiidae</taxon>
        <taxon>Aplysia</taxon>
    </lineage>
</organism>
<dbReference type="PROSITE" id="PS00232">
    <property type="entry name" value="CADHERIN_1"/>
    <property type="match status" value="1"/>
</dbReference>
<evidence type="ECO:0000256" key="9">
    <source>
        <dbReference type="SAM" id="SignalP"/>
    </source>
</evidence>
<keyword evidence="7" id="KW-0472">Membrane</keyword>
<evidence type="ECO:0000256" key="6">
    <source>
        <dbReference type="ARBA" id="ARBA00022989"/>
    </source>
</evidence>
<keyword evidence="5" id="KW-0130">Cell adhesion</keyword>
<dbReference type="SMART" id="SM00112">
    <property type="entry name" value="CA"/>
    <property type="match status" value="3"/>
</dbReference>
<keyword evidence="6" id="KW-1133">Transmembrane helix</keyword>
<dbReference type="PANTHER" id="PTHR24025:SF23">
    <property type="entry name" value="NEURAL-CADHERIN"/>
    <property type="match status" value="1"/>
</dbReference>
<dbReference type="RefSeq" id="XP_012939056.2">
    <property type="nucleotide sequence ID" value="XM_013083602.2"/>
</dbReference>
<keyword evidence="11" id="KW-1185">Reference proteome</keyword>
<gene>
    <name evidence="12" type="primary">LOC101846289</name>
</gene>
<dbReference type="PRINTS" id="PR00205">
    <property type="entry name" value="CADHERIN"/>
</dbReference>
<reference evidence="12" key="1">
    <citation type="submission" date="2025-08" db="UniProtKB">
        <authorList>
            <consortium name="RefSeq"/>
        </authorList>
    </citation>
    <scope>IDENTIFICATION</scope>
</reference>
<dbReference type="InterPro" id="IPR020894">
    <property type="entry name" value="Cadherin_CS"/>
</dbReference>
<dbReference type="InterPro" id="IPR050971">
    <property type="entry name" value="Cadherin-domain_protein"/>
</dbReference>
<evidence type="ECO:0000256" key="3">
    <source>
        <dbReference type="ARBA" id="ARBA00022737"/>
    </source>
</evidence>
<evidence type="ECO:0000256" key="1">
    <source>
        <dbReference type="ARBA" id="ARBA00004370"/>
    </source>
</evidence>
<evidence type="ECO:0000259" key="10">
    <source>
        <dbReference type="PROSITE" id="PS50268"/>
    </source>
</evidence>
<dbReference type="InterPro" id="IPR015919">
    <property type="entry name" value="Cadherin-like_sf"/>
</dbReference>
<evidence type="ECO:0000256" key="7">
    <source>
        <dbReference type="ARBA" id="ARBA00023136"/>
    </source>
</evidence>
<name>A0ABM1A1R1_APLCA</name>
<evidence type="ECO:0000313" key="12">
    <source>
        <dbReference type="RefSeq" id="XP_012939056.2"/>
    </source>
</evidence>
<keyword evidence="9" id="KW-0732">Signal</keyword>
<dbReference type="GeneID" id="101846289"/>
<evidence type="ECO:0000256" key="8">
    <source>
        <dbReference type="PROSITE-ProRule" id="PRU00043"/>
    </source>
</evidence>
<dbReference type="PANTHER" id="PTHR24025">
    <property type="entry name" value="DESMOGLEIN FAMILY MEMBER"/>
    <property type="match status" value="1"/>
</dbReference>
<evidence type="ECO:0000256" key="5">
    <source>
        <dbReference type="ARBA" id="ARBA00022889"/>
    </source>
</evidence>
<dbReference type="CDD" id="cd11304">
    <property type="entry name" value="Cadherin_repeat"/>
    <property type="match status" value="3"/>
</dbReference>
<feature type="domain" description="Cadherin" evidence="10">
    <location>
        <begin position="261"/>
        <end position="366"/>
    </location>
</feature>
<keyword evidence="3" id="KW-0677">Repeat</keyword>
<dbReference type="InterPro" id="IPR002126">
    <property type="entry name" value="Cadherin-like_dom"/>
</dbReference>
<dbReference type="Proteomes" id="UP000694888">
    <property type="component" value="Unplaced"/>
</dbReference>
<dbReference type="Gene3D" id="2.60.40.60">
    <property type="entry name" value="Cadherins"/>
    <property type="match status" value="4"/>
</dbReference>
<keyword evidence="4 8" id="KW-0106">Calcium</keyword>
<protein>
    <submittedName>
        <fullName evidence="12">Protocadherin Fat 1</fullName>
    </submittedName>
</protein>
<comment type="subcellular location">
    <subcellularLocation>
        <location evidence="1">Membrane</location>
    </subcellularLocation>
</comment>
<feature type="chain" id="PRO_5046019658" evidence="9">
    <location>
        <begin position="35"/>
        <end position="436"/>
    </location>
</feature>
<feature type="domain" description="Cadherin" evidence="10">
    <location>
        <begin position="153"/>
        <end position="260"/>
    </location>
</feature>
<accession>A0ABM1A1R1</accession>